<protein>
    <submittedName>
        <fullName evidence="4">LiaI-LiaF-like domain-containing protein</fullName>
    </submittedName>
</protein>
<dbReference type="RefSeq" id="WP_379023042.1">
    <property type="nucleotide sequence ID" value="NZ_JBHRTA010000037.1"/>
</dbReference>
<evidence type="ECO:0000313" key="4">
    <source>
        <dbReference type="EMBL" id="MFC3198411.1"/>
    </source>
</evidence>
<sequence length="318" mass="35005">MNKEKLSWGLILLFVGGVLLLDNLDMINFYWRSVFSMWPVILIVIGVNLLVPRRGIGSAISIIVTIAALAFLAYRGTFPPRSDWWIFDDRSWHTEERSSSSENRERRTEKSSGTFTQEYNSAITTAHLHIKGGAVEYEIEGLTDDLFNAQATSTIGTHHLETTTTGANADLTFRMSDTKKGNWNLSGDENWAKISLNGNPVWHINLEMGAGSAEFDLTEYKVGSLNFKGGAASFEARLGMPMEETTINAESGVASVEIEIPKAAACRIVVKSGLSSRDFPGFSKQADGSYATDNFDSASSRFTINLQGGLSSFTVKRY</sequence>
<evidence type="ECO:0000313" key="5">
    <source>
        <dbReference type="Proteomes" id="UP001595526"/>
    </source>
</evidence>
<dbReference type="InterPro" id="IPR043726">
    <property type="entry name" value="LiaI-LiaF-like_TM1"/>
</dbReference>
<dbReference type="EMBL" id="JBHRTA010000037">
    <property type="protein sequence ID" value="MFC3198411.1"/>
    <property type="molecule type" value="Genomic_DNA"/>
</dbReference>
<keyword evidence="5" id="KW-1185">Reference proteome</keyword>
<keyword evidence="2" id="KW-0472">Membrane</keyword>
<keyword evidence="2" id="KW-1133">Transmembrane helix</keyword>
<keyword evidence="2" id="KW-0812">Transmembrane</keyword>
<dbReference type="Proteomes" id="UP001595526">
    <property type="component" value="Unassembled WGS sequence"/>
</dbReference>
<dbReference type="Pfam" id="PF18917">
    <property type="entry name" value="LiaI-LiaF-like_TM1"/>
    <property type="match status" value="1"/>
</dbReference>
<feature type="domain" description="LiaI-LiaF-like transmembrane region" evidence="3">
    <location>
        <begin position="7"/>
        <end position="50"/>
    </location>
</feature>
<feature type="transmembrane region" description="Helical" evidence="2">
    <location>
        <begin position="56"/>
        <end position="74"/>
    </location>
</feature>
<feature type="transmembrane region" description="Helical" evidence="2">
    <location>
        <begin position="6"/>
        <end position="22"/>
    </location>
</feature>
<accession>A0ABV7JQM3</accession>
<organism evidence="4 5">
    <name type="scientific">Parapedobacter deserti</name>
    <dbReference type="NCBI Taxonomy" id="1912957"/>
    <lineage>
        <taxon>Bacteria</taxon>
        <taxon>Pseudomonadati</taxon>
        <taxon>Bacteroidota</taxon>
        <taxon>Sphingobacteriia</taxon>
        <taxon>Sphingobacteriales</taxon>
        <taxon>Sphingobacteriaceae</taxon>
        <taxon>Parapedobacter</taxon>
    </lineage>
</organism>
<proteinExistence type="predicted"/>
<feature type="compositionally biased region" description="Basic and acidic residues" evidence="1">
    <location>
        <begin position="96"/>
        <end position="110"/>
    </location>
</feature>
<gene>
    <name evidence="4" type="ORF">ACFOET_12375</name>
</gene>
<name>A0ABV7JQM3_9SPHI</name>
<comment type="caution">
    <text evidence="4">The sequence shown here is derived from an EMBL/GenBank/DDBJ whole genome shotgun (WGS) entry which is preliminary data.</text>
</comment>
<evidence type="ECO:0000256" key="1">
    <source>
        <dbReference type="SAM" id="MobiDB-lite"/>
    </source>
</evidence>
<feature type="region of interest" description="Disordered" evidence="1">
    <location>
        <begin position="96"/>
        <end position="115"/>
    </location>
</feature>
<evidence type="ECO:0000259" key="3">
    <source>
        <dbReference type="Pfam" id="PF18917"/>
    </source>
</evidence>
<feature type="transmembrane region" description="Helical" evidence="2">
    <location>
        <begin position="29"/>
        <end position="50"/>
    </location>
</feature>
<reference evidence="5" key="1">
    <citation type="journal article" date="2019" name="Int. J. Syst. Evol. Microbiol.">
        <title>The Global Catalogue of Microorganisms (GCM) 10K type strain sequencing project: providing services to taxonomists for standard genome sequencing and annotation.</title>
        <authorList>
            <consortium name="The Broad Institute Genomics Platform"/>
            <consortium name="The Broad Institute Genome Sequencing Center for Infectious Disease"/>
            <person name="Wu L."/>
            <person name="Ma J."/>
        </authorList>
    </citation>
    <scope>NUCLEOTIDE SEQUENCE [LARGE SCALE GENOMIC DNA]</scope>
    <source>
        <strain evidence="5">KCTC 52416</strain>
    </source>
</reference>
<evidence type="ECO:0000256" key="2">
    <source>
        <dbReference type="SAM" id="Phobius"/>
    </source>
</evidence>